<dbReference type="eggNOG" id="COG2818">
    <property type="taxonomic scope" value="Bacteria"/>
</dbReference>
<gene>
    <name evidence="1" type="ORF">UC3_01393</name>
</gene>
<evidence type="ECO:0000313" key="2">
    <source>
        <dbReference type="Proteomes" id="UP000013785"/>
    </source>
</evidence>
<dbReference type="STRING" id="154621.RV11_GL000060"/>
<proteinExistence type="predicted"/>
<dbReference type="PANTHER" id="PTHR30037:SF4">
    <property type="entry name" value="DNA-3-METHYLADENINE GLYCOSYLASE I"/>
    <property type="match status" value="1"/>
</dbReference>
<dbReference type="Pfam" id="PF03352">
    <property type="entry name" value="Adenine_glyco"/>
    <property type="match status" value="1"/>
</dbReference>
<name>R3TWL3_9ENTE</name>
<keyword evidence="2" id="KW-1185">Reference proteome</keyword>
<dbReference type="Gene3D" id="1.10.340.30">
    <property type="entry name" value="Hypothetical protein, domain 2"/>
    <property type="match status" value="1"/>
</dbReference>
<dbReference type="Proteomes" id="UP000013785">
    <property type="component" value="Unassembled WGS sequence"/>
</dbReference>
<dbReference type="GO" id="GO:0008725">
    <property type="term" value="F:DNA-3-methyladenine glycosylase activity"/>
    <property type="evidence" value="ECO:0007669"/>
    <property type="project" value="InterPro"/>
</dbReference>
<dbReference type="GO" id="GO:0006284">
    <property type="term" value="P:base-excision repair"/>
    <property type="evidence" value="ECO:0007669"/>
    <property type="project" value="InterPro"/>
</dbReference>
<protein>
    <submittedName>
        <fullName evidence="1">DNA-3-methyladenine glycosylase I</fullName>
    </submittedName>
</protein>
<dbReference type="SUPFAM" id="SSF48150">
    <property type="entry name" value="DNA-glycosylase"/>
    <property type="match status" value="1"/>
</dbReference>
<dbReference type="HOGENOM" id="CLU_083758_1_0_9"/>
<organism evidence="1 2">
    <name type="scientific">Enterococcus phoeniculicola ATCC BAA-412</name>
    <dbReference type="NCBI Taxonomy" id="1158610"/>
    <lineage>
        <taxon>Bacteria</taxon>
        <taxon>Bacillati</taxon>
        <taxon>Bacillota</taxon>
        <taxon>Bacilli</taxon>
        <taxon>Lactobacillales</taxon>
        <taxon>Enterococcaceae</taxon>
        <taxon>Enterococcus</taxon>
    </lineage>
</organism>
<dbReference type="PANTHER" id="PTHR30037">
    <property type="entry name" value="DNA-3-METHYLADENINE GLYCOSYLASE 1"/>
    <property type="match status" value="1"/>
</dbReference>
<sequence>MLLTVGVFQAGLSWKAAAGKKAVFYRNFCEMDFRKVAAFFPDDIDRILEDPEMIRNPRKVQAVVKNARAIVTLLNEYDSFSDYLWDFVGGVPMIHTYETQEEVPAVLPEATMIAKDMKKRGFSFVGPVVTYMFLKSAGIIQDQVINREK</sequence>
<accession>R3TWL3</accession>
<reference evidence="1 2" key="1">
    <citation type="submission" date="2013-02" db="EMBL/GenBank/DDBJ databases">
        <title>The Genome Sequence of Enterococcus phoeniculicola BAA-412.</title>
        <authorList>
            <consortium name="The Broad Institute Genome Sequencing Platform"/>
            <consortium name="The Broad Institute Genome Sequencing Center for Infectious Disease"/>
            <person name="Earl A.M."/>
            <person name="Gilmore M.S."/>
            <person name="Lebreton F."/>
            <person name="Walker B."/>
            <person name="Young S.K."/>
            <person name="Zeng Q."/>
            <person name="Gargeya S."/>
            <person name="Fitzgerald M."/>
            <person name="Haas B."/>
            <person name="Abouelleil A."/>
            <person name="Alvarado L."/>
            <person name="Arachchi H.M."/>
            <person name="Berlin A.M."/>
            <person name="Chapman S.B."/>
            <person name="Dewar J."/>
            <person name="Goldberg J."/>
            <person name="Griggs A."/>
            <person name="Gujja S."/>
            <person name="Hansen M."/>
            <person name="Howarth C."/>
            <person name="Imamovic A."/>
            <person name="Larimer J."/>
            <person name="McCowan C."/>
            <person name="Murphy C."/>
            <person name="Neiman D."/>
            <person name="Pearson M."/>
            <person name="Priest M."/>
            <person name="Roberts A."/>
            <person name="Saif S."/>
            <person name="Shea T."/>
            <person name="Sisk P."/>
            <person name="Sykes S."/>
            <person name="Wortman J."/>
            <person name="Nusbaum C."/>
            <person name="Birren B."/>
        </authorList>
    </citation>
    <scope>NUCLEOTIDE SEQUENCE [LARGE SCALE GENOMIC DNA]</scope>
    <source>
        <strain evidence="1 2">ATCC BAA-412</strain>
    </source>
</reference>
<dbReference type="InterPro" id="IPR005019">
    <property type="entry name" value="Adenine_glyco"/>
</dbReference>
<evidence type="ECO:0000313" key="1">
    <source>
        <dbReference type="EMBL" id="EOL45503.1"/>
    </source>
</evidence>
<dbReference type="InterPro" id="IPR011257">
    <property type="entry name" value="DNA_glycosylase"/>
</dbReference>
<dbReference type="PATRIC" id="fig|1158610.3.peg.1375"/>
<dbReference type="InterPro" id="IPR052891">
    <property type="entry name" value="DNA-3mA_glycosylase"/>
</dbReference>
<dbReference type="EMBL" id="AJAT01000012">
    <property type="protein sequence ID" value="EOL45503.1"/>
    <property type="molecule type" value="Genomic_DNA"/>
</dbReference>
<comment type="caution">
    <text evidence="1">The sequence shown here is derived from an EMBL/GenBank/DDBJ whole genome shotgun (WGS) entry which is preliminary data.</text>
</comment>
<dbReference type="AlphaFoldDB" id="R3TWL3"/>